<name>A0AAE1DXN1_9GAST</name>
<evidence type="ECO:0000313" key="2">
    <source>
        <dbReference type="EMBL" id="KAK3786794.1"/>
    </source>
</evidence>
<keyword evidence="3" id="KW-1185">Reference proteome</keyword>
<protein>
    <submittedName>
        <fullName evidence="2">Uncharacterized protein</fullName>
    </submittedName>
</protein>
<dbReference type="Proteomes" id="UP001283361">
    <property type="component" value="Unassembled WGS sequence"/>
</dbReference>
<comment type="caution">
    <text evidence="2">The sequence shown here is derived from an EMBL/GenBank/DDBJ whole genome shotgun (WGS) entry which is preliminary data.</text>
</comment>
<evidence type="ECO:0000313" key="3">
    <source>
        <dbReference type="Proteomes" id="UP001283361"/>
    </source>
</evidence>
<sequence length="87" mass="9615">MAVALQATLLSAPSAVGDTELRDWRGWQTTDLRELWVHVTSSSWTRRTHKQLAGPAANIARKPDTQTASWTRRTHKQLAGPAGHTNS</sequence>
<dbReference type="AlphaFoldDB" id="A0AAE1DXN1"/>
<accession>A0AAE1DXN1</accession>
<dbReference type="EMBL" id="JAWDGP010001944">
    <property type="protein sequence ID" value="KAK3786794.1"/>
    <property type="molecule type" value="Genomic_DNA"/>
</dbReference>
<proteinExistence type="predicted"/>
<reference evidence="2" key="1">
    <citation type="journal article" date="2023" name="G3 (Bethesda)">
        <title>A reference genome for the long-term kleptoplast-retaining sea slug Elysia crispata morphotype clarki.</title>
        <authorList>
            <person name="Eastman K.E."/>
            <person name="Pendleton A.L."/>
            <person name="Shaikh M.A."/>
            <person name="Suttiyut T."/>
            <person name="Ogas R."/>
            <person name="Tomko P."/>
            <person name="Gavelis G."/>
            <person name="Widhalm J.R."/>
            <person name="Wisecaver J.H."/>
        </authorList>
    </citation>
    <scope>NUCLEOTIDE SEQUENCE</scope>
    <source>
        <strain evidence="2">ECLA1</strain>
    </source>
</reference>
<feature type="region of interest" description="Disordered" evidence="1">
    <location>
        <begin position="51"/>
        <end position="87"/>
    </location>
</feature>
<gene>
    <name evidence="2" type="ORF">RRG08_061345</name>
</gene>
<evidence type="ECO:0000256" key="1">
    <source>
        <dbReference type="SAM" id="MobiDB-lite"/>
    </source>
</evidence>
<organism evidence="2 3">
    <name type="scientific">Elysia crispata</name>
    <name type="common">lettuce slug</name>
    <dbReference type="NCBI Taxonomy" id="231223"/>
    <lineage>
        <taxon>Eukaryota</taxon>
        <taxon>Metazoa</taxon>
        <taxon>Spiralia</taxon>
        <taxon>Lophotrochozoa</taxon>
        <taxon>Mollusca</taxon>
        <taxon>Gastropoda</taxon>
        <taxon>Heterobranchia</taxon>
        <taxon>Euthyneura</taxon>
        <taxon>Panpulmonata</taxon>
        <taxon>Sacoglossa</taxon>
        <taxon>Placobranchoidea</taxon>
        <taxon>Plakobranchidae</taxon>
        <taxon>Elysia</taxon>
    </lineage>
</organism>